<keyword evidence="1" id="KW-0472">Membrane</keyword>
<evidence type="ECO:0008006" key="4">
    <source>
        <dbReference type="Google" id="ProtNLM"/>
    </source>
</evidence>
<feature type="transmembrane region" description="Helical" evidence="1">
    <location>
        <begin position="163"/>
        <end position="185"/>
    </location>
</feature>
<sequence length="226" mass="26367">MSFLKRIVSPAYHIQNWKNIVKNPIIEYDKNTSPREVFRIGLRYFLYFSFTYMFFYFLLFLCAYPYYSKLNEALQLDFAAKGNSGLSYLLNSYPFNVVYVFSALIIFIFYITVFSYYLAKFLESDDRSFLAHFGICLHSTAGLITVLFIVLIVNSIFPFSQPVGYVFFGLLIAAWMILFGIGIYLSARIFIKASNEYFGHNKRRAGLTWLVPLFLFCYFVFGILTA</sequence>
<feature type="transmembrane region" description="Helical" evidence="1">
    <location>
        <begin position="206"/>
        <end position="224"/>
    </location>
</feature>
<dbReference type="RefSeq" id="WP_109020180.1">
    <property type="nucleotide sequence ID" value="NZ_AP025028.1"/>
</dbReference>
<feature type="transmembrane region" description="Helical" evidence="1">
    <location>
        <begin position="130"/>
        <end position="157"/>
    </location>
</feature>
<feature type="transmembrane region" description="Helical" evidence="1">
    <location>
        <begin position="44"/>
        <end position="67"/>
    </location>
</feature>
<keyword evidence="3" id="KW-1185">Reference proteome</keyword>
<feature type="transmembrane region" description="Helical" evidence="1">
    <location>
        <begin position="97"/>
        <end position="118"/>
    </location>
</feature>
<dbReference type="EMBL" id="AP025028">
    <property type="protein sequence ID" value="BDA79614.1"/>
    <property type="molecule type" value="Genomic_DNA"/>
</dbReference>
<keyword evidence="1" id="KW-1133">Transmembrane helix</keyword>
<organism evidence="2 3">
    <name type="scientific">Leptospira kobayashii</name>
    <dbReference type="NCBI Taxonomy" id="1917830"/>
    <lineage>
        <taxon>Bacteria</taxon>
        <taxon>Pseudomonadati</taxon>
        <taxon>Spirochaetota</taxon>
        <taxon>Spirochaetia</taxon>
        <taxon>Leptospirales</taxon>
        <taxon>Leptospiraceae</taxon>
        <taxon>Leptospira</taxon>
    </lineage>
</organism>
<evidence type="ECO:0000313" key="2">
    <source>
        <dbReference type="EMBL" id="BDA79614.1"/>
    </source>
</evidence>
<proteinExistence type="predicted"/>
<evidence type="ECO:0000256" key="1">
    <source>
        <dbReference type="SAM" id="Phobius"/>
    </source>
</evidence>
<name>A0ABN6KGG9_9LEPT</name>
<evidence type="ECO:0000313" key="3">
    <source>
        <dbReference type="Proteomes" id="UP000245263"/>
    </source>
</evidence>
<reference evidence="2 3" key="1">
    <citation type="submission" date="2021-08" db="EMBL/GenBank/DDBJ databases">
        <title>Complete genome sequence of Leptospira kobayashii strain E30.</title>
        <authorList>
            <person name="Nakao R."/>
            <person name="Nakamura S."/>
            <person name="Masuzawa T."/>
            <person name="Koizumi N."/>
        </authorList>
    </citation>
    <scope>NUCLEOTIDE SEQUENCE [LARGE SCALE GENOMIC DNA]</scope>
    <source>
        <strain evidence="2 3">E30</strain>
    </source>
</reference>
<accession>A0ABN6KGG9</accession>
<dbReference type="Proteomes" id="UP000245263">
    <property type="component" value="Chromosome 1"/>
</dbReference>
<keyword evidence="1" id="KW-0812">Transmembrane</keyword>
<protein>
    <recommendedName>
        <fullName evidence="4">Yip1 domain protein</fullName>
    </recommendedName>
</protein>
<gene>
    <name evidence="2" type="ORF">LPTSP3_g25440</name>
</gene>